<dbReference type="InterPro" id="IPR010290">
    <property type="entry name" value="TM_effector"/>
</dbReference>
<feature type="transmembrane region" description="Helical" evidence="8">
    <location>
        <begin position="390"/>
        <end position="417"/>
    </location>
</feature>
<evidence type="ECO:0000256" key="1">
    <source>
        <dbReference type="ARBA" id="ARBA00004651"/>
    </source>
</evidence>
<evidence type="ECO:0000256" key="8">
    <source>
        <dbReference type="SAM" id="Phobius"/>
    </source>
</evidence>
<dbReference type="InterPro" id="IPR020846">
    <property type="entry name" value="MFS_dom"/>
</dbReference>
<keyword evidence="5 8" id="KW-1133">Transmembrane helix</keyword>
<feature type="compositionally biased region" description="Low complexity" evidence="7">
    <location>
        <begin position="518"/>
        <end position="530"/>
    </location>
</feature>
<evidence type="ECO:0000256" key="2">
    <source>
        <dbReference type="ARBA" id="ARBA00022448"/>
    </source>
</evidence>
<dbReference type="SUPFAM" id="SSF103473">
    <property type="entry name" value="MFS general substrate transporter"/>
    <property type="match status" value="1"/>
</dbReference>
<name>A0ABW4V6S1_9MICO</name>
<accession>A0ABW4V6S1</accession>
<feature type="transmembrane region" description="Helical" evidence="8">
    <location>
        <begin position="244"/>
        <end position="264"/>
    </location>
</feature>
<protein>
    <submittedName>
        <fullName evidence="10">MFS transporter</fullName>
    </submittedName>
</protein>
<evidence type="ECO:0000313" key="11">
    <source>
        <dbReference type="Proteomes" id="UP001597338"/>
    </source>
</evidence>
<dbReference type="Gene3D" id="1.20.1250.20">
    <property type="entry name" value="MFS general substrate transporter like domains"/>
    <property type="match status" value="1"/>
</dbReference>
<gene>
    <name evidence="10" type="ORF">ACFSL2_08300</name>
</gene>
<dbReference type="InterPro" id="IPR036259">
    <property type="entry name" value="MFS_trans_sf"/>
</dbReference>
<feature type="transmembrane region" description="Helical" evidence="8">
    <location>
        <begin position="360"/>
        <end position="378"/>
    </location>
</feature>
<dbReference type="PROSITE" id="PS50850">
    <property type="entry name" value="MFS"/>
    <property type="match status" value="1"/>
</dbReference>
<dbReference type="InterPro" id="IPR011701">
    <property type="entry name" value="MFS"/>
</dbReference>
<evidence type="ECO:0000313" key="10">
    <source>
        <dbReference type="EMBL" id="MFD2025509.1"/>
    </source>
</evidence>
<dbReference type="Proteomes" id="UP001597338">
    <property type="component" value="Unassembled WGS sequence"/>
</dbReference>
<feature type="transmembrane region" description="Helical" evidence="8">
    <location>
        <begin position="472"/>
        <end position="494"/>
    </location>
</feature>
<dbReference type="Pfam" id="PF05977">
    <property type="entry name" value="MFS_3"/>
    <property type="match status" value="1"/>
</dbReference>
<comment type="subcellular location">
    <subcellularLocation>
        <location evidence="1">Cell membrane</location>
        <topology evidence="1">Multi-pass membrane protein</topology>
    </subcellularLocation>
</comment>
<keyword evidence="3" id="KW-1003">Cell membrane</keyword>
<evidence type="ECO:0000256" key="3">
    <source>
        <dbReference type="ARBA" id="ARBA00022475"/>
    </source>
</evidence>
<proteinExistence type="predicted"/>
<dbReference type="PANTHER" id="PTHR23513">
    <property type="entry name" value="INTEGRAL MEMBRANE EFFLUX PROTEIN-RELATED"/>
    <property type="match status" value="1"/>
</dbReference>
<dbReference type="CDD" id="cd06173">
    <property type="entry name" value="MFS_MefA_like"/>
    <property type="match status" value="1"/>
</dbReference>
<comment type="caution">
    <text evidence="10">The sequence shown here is derived from an EMBL/GenBank/DDBJ whole genome shotgun (WGS) entry which is preliminary data.</text>
</comment>
<evidence type="ECO:0000256" key="4">
    <source>
        <dbReference type="ARBA" id="ARBA00022692"/>
    </source>
</evidence>
<reference evidence="11" key="1">
    <citation type="journal article" date="2019" name="Int. J. Syst. Evol. Microbiol.">
        <title>The Global Catalogue of Microorganisms (GCM) 10K type strain sequencing project: providing services to taxonomists for standard genome sequencing and annotation.</title>
        <authorList>
            <consortium name="The Broad Institute Genomics Platform"/>
            <consortium name="The Broad Institute Genome Sequencing Center for Infectious Disease"/>
            <person name="Wu L."/>
            <person name="Ma J."/>
        </authorList>
    </citation>
    <scope>NUCLEOTIDE SEQUENCE [LARGE SCALE GENOMIC DNA]</scope>
    <source>
        <strain evidence="11">CCM 7043</strain>
    </source>
</reference>
<feature type="domain" description="Major facilitator superfamily (MFS) profile" evidence="9">
    <location>
        <begin position="50"/>
        <end position="499"/>
    </location>
</feature>
<feature type="region of interest" description="Disordered" evidence="7">
    <location>
        <begin position="505"/>
        <end position="530"/>
    </location>
</feature>
<keyword evidence="2" id="KW-0813">Transport</keyword>
<feature type="transmembrane region" description="Helical" evidence="8">
    <location>
        <begin position="151"/>
        <end position="173"/>
    </location>
</feature>
<evidence type="ECO:0000256" key="5">
    <source>
        <dbReference type="ARBA" id="ARBA00022989"/>
    </source>
</evidence>
<sequence length="530" mass="54133">MPRGRERAVTCDLGHDRPLRVERTRSRLFELSPLRPGYGRSDLPDLKVLVLLPAFVSARLRALRVKPVAADPASRPSPWRALRHPAMRLWTGANLVSSAGTWMQMTVQNLLVLQITGSPAATGLSLAVQAAPGLLFGVAGGAVVDRWPRKLVVAVSQAVLGLIALTTALLVGLDVLNLPLLLALSAVTGLVAAVDGPATSLLGNDLVAPDDVPSAIGLGSVTNSVGRLAGVGVAGGLLAFTGPAAAYLINGVSFLAVAALVPFLRLYWRSLEDALPVAAEPAPPESAAPPAEAQAVAEAVAEAEAEPRAGSLDGVRYFLSRPRLVALLAVTAVSAVFGRNYSLTLAVLVTGALAGTTQDFATVAAVLAVGGIVGAFFAGRLRKPSVRIVAVLAAGGALLQVLAGLSPTFALLLVVVAPMAVLESLSDTAGATVLQTDPPAAMRGRVLGVWRSASTAWGLAGPPLLGLLMELIGVRGALVAGGLFVLAVIVAGAVRERVRTARRQAGSTVRPVPLRPGASAPSAPAPARAR</sequence>
<dbReference type="RefSeq" id="WP_377197401.1">
    <property type="nucleotide sequence ID" value="NZ_JBHUHF010000001.1"/>
</dbReference>
<dbReference type="Pfam" id="PF07690">
    <property type="entry name" value="MFS_1"/>
    <property type="match status" value="1"/>
</dbReference>
<organism evidence="10 11">
    <name type="scientific">Promicromonospora aerolata</name>
    <dbReference type="NCBI Taxonomy" id="195749"/>
    <lineage>
        <taxon>Bacteria</taxon>
        <taxon>Bacillati</taxon>
        <taxon>Actinomycetota</taxon>
        <taxon>Actinomycetes</taxon>
        <taxon>Micrococcales</taxon>
        <taxon>Promicromonosporaceae</taxon>
        <taxon>Promicromonospora</taxon>
    </lineage>
</organism>
<evidence type="ECO:0000256" key="7">
    <source>
        <dbReference type="SAM" id="MobiDB-lite"/>
    </source>
</evidence>
<dbReference type="EMBL" id="JBHUHF010000001">
    <property type="protein sequence ID" value="MFD2025509.1"/>
    <property type="molecule type" value="Genomic_DNA"/>
</dbReference>
<evidence type="ECO:0000256" key="6">
    <source>
        <dbReference type="ARBA" id="ARBA00023136"/>
    </source>
</evidence>
<keyword evidence="6 8" id="KW-0472">Membrane</keyword>
<dbReference type="PANTHER" id="PTHR23513:SF11">
    <property type="entry name" value="STAPHYLOFERRIN A TRANSPORTER"/>
    <property type="match status" value="1"/>
</dbReference>
<keyword evidence="4 8" id="KW-0812">Transmembrane</keyword>
<evidence type="ECO:0000259" key="9">
    <source>
        <dbReference type="PROSITE" id="PS50850"/>
    </source>
</evidence>
<feature type="transmembrane region" description="Helical" evidence="8">
    <location>
        <begin position="324"/>
        <end position="354"/>
    </location>
</feature>
<keyword evidence="11" id="KW-1185">Reference proteome</keyword>